<name>A0A0F6A438_9GAMM</name>
<organism evidence="1 2">
    <name type="scientific">Pseudoalteromonas luteoviolacea S4054</name>
    <dbReference type="NCBI Taxonomy" id="1129367"/>
    <lineage>
        <taxon>Bacteria</taxon>
        <taxon>Pseudomonadati</taxon>
        <taxon>Pseudomonadota</taxon>
        <taxon>Gammaproteobacteria</taxon>
        <taxon>Alteromonadales</taxon>
        <taxon>Pseudoalteromonadaceae</taxon>
        <taxon>Pseudoalteromonas</taxon>
    </lineage>
</organism>
<accession>A0A0F6A438</accession>
<gene>
    <name evidence="1" type="ORF">N479_23930</name>
</gene>
<sequence length="229" mass="26201">MSIYEYETKLFDSWIGKREGFVVDGVVSEEHYISSPLKLCFVLKEVNDEGGGGWDLRQFVRDGARSHTWNNISRWVKCISIFDQDVSWSELADITEEDRKDTLKSICAMNLKKSPGGHTTIKASFNEVVTEDKEYIHKQYSLYSPDITVCCGTGWEFRWALDLDKTEVYETSRGVKWFLNSEGKAVIMFAHPAARVQDSLLVYGLADAVREIMHNKAFKTDSQRLAFSV</sequence>
<dbReference type="PATRIC" id="fig|1129367.4.peg.5204"/>
<proteinExistence type="predicted"/>
<reference evidence="1 2" key="1">
    <citation type="journal article" date="2015" name="BMC Genomics">
        <title>Genome mining reveals unlocked bioactive potential of marine Gram-negative bacteria.</title>
        <authorList>
            <person name="Machado H."/>
            <person name="Sonnenschein E.C."/>
            <person name="Melchiorsen J."/>
            <person name="Gram L."/>
        </authorList>
    </citation>
    <scope>NUCLEOTIDE SEQUENCE [LARGE SCALE GENOMIC DNA]</scope>
    <source>
        <strain evidence="1 2">S4054</strain>
    </source>
</reference>
<dbReference type="Proteomes" id="UP000033434">
    <property type="component" value="Unassembled WGS sequence"/>
</dbReference>
<dbReference type="AlphaFoldDB" id="A0A0F6A438"/>
<comment type="caution">
    <text evidence="1">The sequence shown here is derived from an EMBL/GenBank/DDBJ whole genome shotgun (WGS) entry which is preliminary data.</text>
</comment>
<protein>
    <submittedName>
        <fullName evidence="1">Uncharacterized protein</fullName>
    </submittedName>
</protein>
<evidence type="ECO:0000313" key="1">
    <source>
        <dbReference type="EMBL" id="KKE80960.1"/>
    </source>
</evidence>
<dbReference type="RefSeq" id="WP_046358473.1">
    <property type="nucleotide sequence ID" value="NZ_AUXW01000203.1"/>
</dbReference>
<dbReference type="EMBL" id="AUXW01000203">
    <property type="protein sequence ID" value="KKE80960.1"/>
    <property type="molecule type" value="Genomic_DNA"/>
</dbReference>
<evidence type="ECO:0000313" key="2">
    <source>
        <dbReference type="Proteomes" id="UP000033434"/>
    </source>
</evidence>